<organism evidence="1 3">
    <name type="scientific">Enterococcus canintestini</name>
    <dbReference type="NCBI Taxonomy" id="317010"/>
    <lineage>
        <taxon>Bacteria</taxon>
        <taxon>Bacillati</taxon>
        <taxon>Bacillota</taxon>
        <taxon>Bacilli</taxon>
        <taxon>Lactobacillales</taxon>
        <taxon>Enterococcaceae</taxon>
        <taxon>Enterococcus</taxon>
    </lineage>
</organism>
<evidence type="ECO:0000313" key="3">
    <source>
        <dbReference type="Proteomes" id="UP000182835"/>
    </source>
</evidence>
<evidence type="ECO:0000313" key="2">
    <source>
        <dbReference type="EMBL" id="PAB01773.1"/>
    </source>
</evidence>
<protein>
    <recommendedName>
        <fullName evidence="5">LXG domain-containing protein</fullName>
    </recommendedName>
</protein>
<dbReference type="RefSeq" id="WP_071864781.1">
    <property type="nucleotide sequence ID" value="NZ_JBHLVQ010000022.1"/>
</dbReference>
<accession>A0A1L8R605</accession>
<dbReference type="Proteomes" id="UP000216797">
    <property type="component" value="Unassembled WGS sequence"/>
</dbReference>
<proteinExistence type="predicted"/>
<dbReference type="EMBL" id="JXKG01000009">
    <property type="protein sequence ID" value="OJG15188.1"/>
    <property type="molecule type" value="Genomic_DNA"/>
</dbReference>
<sequence>MRPNLGYYVQNINDIVQDTEKIGEEMNPHYEIIRKAIDEDKLAELTPEKIAEVVDVFTAGTKKYKAMLAQIEKLRPPAKVMGIHKKFQRSYEKYVAGCDEMIASLQTEHGIDTKAFDASETKQDEATDEISFSIQRMTNLLLGKK</sequence>
<dbReference type="EMBL" id="LHUG01000002">
    <property type="protein sequence ID" value="PAB01773.1"/>
    <property type="molecule type" value="Genomic_DNA"/>
</dbReference>
<gene>
    <name evidence="2" type="ORF">AKL21_02245</name>
    <name evidence="1" type="ORF">RU96_GL002447</name>
</gene>
<name>A0A1L8R605_9ENTE</name>
<dbReference type="OrthoDB" id="2146076at2"/>
<evidence type="ECO:0000313" key="1">
    <source>
        <dbReference type="EMBL" id="OJG15188.1"/>
    </source>
</evidence>
<reference evidence="2 4" key="2">
    <citation type="submission" date="2015-08" db="EMBL/GenBank/DDBJ databases">
        <title>Enterococcus genome sequence.</title>
        <authorList>
            <person name="Acedo J.Z."/>
            <person name="Vederas J.C."/>
        </authorList>
    </citation>
    <scope>NUCLEOTIDE SEQUENCE [LARGE SCALE GENOMIC DNA]</scope>
    <source>
        <strain evidence="2 4">49</strain>
    </source>
</reference>
<dbReference type="Proteomes" id="UP000182835">
    <property type="component" value="Unassembled WGS sequence"/>
</dbReference>
<keyword evidence="4" id="KW-1185">Reference proteome</keyword>
<dbReference type="STRING" id="317010.RU96_GL002447"/>
<evidence type="ECO:0000313" key="4">
    <source>
        <dbReference type="Proteomes" id="UP000216797"/>
    </source>
</evidence>
<reference evidence="1 3" key="1">
    <citation type="submission" date="2014-12" db="EMBL/GenBank/DDBJ databases">
        <title>Draft genome sequences of 29 type strains of Enterococci.</title>
        <authorList>
            <person name="Zhong Z."/>
            <person name="Sun Z."/>
            <person name="Liu W."/>
            <person name="Zhang W."/>
            <person name="Zhang H."/>
        </authorList>
    </citation>
    <scope>NUCLEOTIDE SEQUENCE [LARGE SCALE GENOMIC DNA]</scope>
    <source>
        <strain evidence="1 3">DSM 21207</strain>
    </source>
</reference>
<evidence type="ECO:0008006" key="5">
    <source>
        <dbReference type="Google" id="ProtNLM"/>
    </source>
</evidence>
<comment type="caution">
    <text evidence="1">The sequence shown here is derived from an EMBL/GenBank/DDBJ whole genome shotgun (WGS) entry which is preliminary data.</text>
</comment>
<dbReference type="AlphaFoldDB" id="A0A1L8R605"/>